<evidence type="ECO:0000313" key="3">
    <source>
        <dbReference type="EMBL" id="QKH79164.1"/>
    </source>
</evidence>
<evidence type="ECO:0000256" key="2">
    <source>
        <dbReference type="SAM" id="MobiDB-lite"/>
    </source>
</evidence>
<reference evidence="3 4" key="1">
    <citation type="submission" date="2020-05" db="EMBL/GenBank/DDBJ databases">
        <title>FDA dAtabase for Regulatory Grade micrObial Sequences (FDA-ARGOS): Supporting development and validation of Infectious Disease Dx tests.</title>
        <authorList>
            <person name="Pederson C."/>
            <person name="Tallon L."/>
            <person name="Sadzewicz L."/>
            <person name="Zhao X."/>
            <person name="Vavikolanu K."/>
            <person name="Mehta A."/>
            <person name="Aluvathingal J."/>
            <person name="Nadendla S."/>
            <person name="Myers T."/>
            <person name="Yan Y."/>
            <person name="Sichtig H."/>
        </authorList>
    </citation>
    <scope>NUCLEOTIDE SEQUENCE [LARGE SCALE GENOMIC DNA]</scope>
    <source>
        <strain evidence="3 4">FDAARGOS_764</strain>
    </source>
</reference>
<gene>
    <name evidence="3" type="ORF">FOC70_01780</name>
</gene>
<proteinExistence type="predicted"/>
<keyword evidence="3" id="KW-0067">ATP-binding</keyword>
<evidence type="ECO:0000256" key="1">
    <source>
        <dbReference type="SAM" id="Coils"/>
    </source>
</evidence>
<keyword evidence="3" id="KW-0347">Helicase</keyword>
<feature type="compositionally biased region" description="Basic and acidic residues" evidence="2">
    <location>
        <begin position="423"/>
        <end position="442"/>
    </location>
</feature>
<dbReference type="GO" id="GO:0004386">
    <property type="term" value="F:helicase activity"/>
    <property type="evidence" value="ECO:0007669"/>
    <property type="project" value="UniProtKB-KW"/>
</dbReference>
<dbReference type="AlphaFoldDB" id="A0A7D4KDR9"/>
<dbReference type="EMBL" id="CP054000">
    <property type="protein sequence ID" value="QKH79164.1"/>
    <property type="molecule type" value="Genomic_DNA"/>
</dbReference>
<name>A0A7D4KDR9_FINMA</name>
<organism evidence="3 4">
    <name type="scientific">Finegoldia magna</name>
    <name type="common">Peptostreptococcus magnus</name>
    <dbReference type="NCBI Taxonomy" id="1260"/>
    <lineage>
        <taxon>Bacteria</taxon>
        <taxon>Bacillati</taxon>
        <taxon>Bacillota</taxon>
        <taxon>Tissierellia</taxon>
        <taxon>Tissierellales</taxon>
        <taxon>Peptoniphilaceae</taxon>
        <taxon>Finegoldia</taxon>
    </lineage>
</organism>
<feature type="region of interest" description="Disordered" evidence="2">
    <location>
        <begin position="408"/>
        <end position="442"/>
    </location>
</feature>
<dbReference type="Proteomes" id="UP000502899">
    <property type="component" value="Chromosome"/>
</dbReference>
<accession>A0A7D4KDR9</accession>
<keyword evidence="3" id="KW-0378">Hydrolase</keyword>
<sequence length="442" mass="50794">MTSKTPVRVAEDVDEASLSYSEIKALATGNPLIKEKMDLDNEVTKLKMLEANYKSNKYKLEDKVNKIYPQSILKTEMEIQAVKEDIASVEKLGEGDSKFTSISLGENKILDKKDAGEKLLEEIKKVKINDSKVIGKYRNLDLQVSYNFMTNTHTFKLLGKTEYFGEFSNSTDGNITRLDNAIEKMPARLERLNQNLENYKESLENAKVELTKPFEKADELREKILRLAEINKLLDMGEVEELENQSPLLEDLKRAIVDYSNYEFSESNSYEDFDKLYPDLSHIGLAYTETPDGKHSIQYEVNLEEKTWTQYVDDVAIKTESFVEEDISNSQAIKDMTEAIKMSSFDDLVSVDEEDLKQALGLEIDDDGNFYDPLAKDLDNDGIPDRYDNDFKDSDYFESTYDVEDNLHARKEKPSILGQISKFKSEEEKDKNQEKSEKGQER</sequence>
<feature type="coiled-coil region" evidence="1">
    <location>
        <begin position="175"/>
        <end position="209"/>
    </location>
</feature>
<protein>
    <submittedName>
        <fullName evidence="3">Helicase</fullName>
    </submittedName>
</protein>
<keyword evidence="1" id="KW-0175">Coiled coil</keyword>
<evidence type="ECO:0000313" key="4">
    <source>
        <dbReference type="Proteomes" id="UP000502899"/>
    </source>
</evidence>
<keyword evidence="3" id="KW-0547">Nucleotide-binding</keyword>